<comment type="caution">
    <text evidence="2">The sequence shown here is derived from an EMBL/GenBank/DDBJ whole genome shotgun (WGS) entry which is preliminary data.</text>
</comment>
<dbReference type="EMBL" id="VDMD01000002">
    <property type="protein sequence ID" value="TRM68532.1"/>
    <property type="molecule type" value="Genomic_DNA"/>
</dbReference>
<evidence type="ECO:0000313" key="2">
    <source>
        <dbReference type="EMBL" id="TRM68532.1"/>
    </source>
</evidence>
<accession>A0A550CUR0</accession>
<reference evidence="2 3" key="1">
    <citation type="journal article" date="2019" name="New Phytol.">
        <title>Comparative genomics reveals unique wood-decay strategies and fruiting body development in the Schizophyllaceae.</title>
        <authorList>
            <person name="Almasi E."/>
            <person name="Sahu N."/>
            <person name="Krizsan K."/>
            <person name="Balint B."/>
            <person name="Kovacs G.M."/>
            <person name="Kiss B."/>
            <person name="Cseklye J."/>
            <person name="Drula E."/>
            <person name="Henrissat B."/>
            <person name="Nagy I."/>
            <person name="Chovatia M."/>
            <person name="Adam C."/>
            <person name="LaButti K."/>
            <person name="Lipzen A."/>
            <person name="Riley R."/>
            <person name="Grigoriev I.V."/>
            <person name="Nagy L.G."/>
        </authorList>
    </citation>
    <scope>NUCLEOTIDE SEQUENCE [LARGE SCALE GENOMIC DNA]</scope>
    <source>
        <strain evidence="2 3">NL-1724</strain>
    </source>
</reference>
<dbReference type="InterPro" id="IPR000073">
    <property type="entry name" value="AB_hydrolase_1"/>
</dbReference>
<dbReference type="Proteomes" id="UP000320762">
    <property type="component" value="Unassembled WGS sequence"/>
</dbReference>
<keyword evidence="2" id="KW-0378">Hydrolase</keyword>
<dbReference type="GO" id="GO:0016787">
    <property type="term" value="F:hydrolase activity"/>
    <property type="evidence" value="ECO:0007669"/>
    <property type="project" value="UniProtKB-KW"/>
</dbReference>
<dbReference type="SUPFAM" id="SSF53474">
    <property type="entry name" value="alpha/beta-Hydrolases"/>
    <property type="match status" value="1"/>
</dbReference>
<proteinExistence type="predicted"/>
<dbReference type="OrthoDB" id="19657at2759"/>
<feature type="domain" description="AB hydrolase-1" evidence="1">
    <location>
        <begin position="36"/>
        <end position="255"/>
    </location>
</feature>
<sequence length="398" mass="44264">MPFVDLHSADDYARIHYTTNTLFNNVGGFDPEKPTVVILHPNFLDSTWLHNQFSDQRLDNGYNLIAFDMRVCGRSLARPSGRHDSWTDAADLAFCHSILGLAPWHMLALEGISVNCALRFAALFPELCLSLTLCNVPAPTELFWVYTAYDEMVASWAGAEDLESLEHVAMEAVTFLVGQDCDPDLQDDIVEFWETTHPPRRRTRLVEMVNVLLHRTPLAKNVYSSITQPVLVLHGDKNETCPVAHAEKLVSQLTSAEGGAKLYIVKGGSGALSIVPGNASIANQTFAKFLSRLPPARSDLTTTLPEQRDTKMRAALERLATLMGDRNIAERDPRSVLSFSCVGPEVLKSQTEMLAHYAIGQEDAFSALGPDGRPIRRMSERKRDHWFHSERDGLSYAG</sequence>
<evidence type="ECO:0000313" key="3">
    <source>
        <dbReference type="Proteomes" id="UP000320762"/>
    </source>
</evidence>
<name>A0A550CUR0_9AGAR</name>
<keyword evidence="3" id="KW-1185">Reference proteome</keyword>
<dbReference type="Gene3D" id="3.40.50.1820">
    <property type="entry name" value="alpha/beta hydrolase"/>
    <property type="match status" value="1"/>
</dbReference>
<gene>
    <name evidence="2" type="ORF">BD626DRAFT_394576</name>
</gene>
<dbReference type="InterPro" id="IPR029058">
    <property type="entry name" value="AB_hydrolase_fold"/>
</dbReference>
<dbReference type="Pfam" id="PF00561">
    <property type="entry name" value="Abhydrolase_1"/>
    <property type="match status" value="1"/>
</dbReference>
<dbReference type="AlphaFoldDB" id="A0A550CUR0"/>
<evidence type="ECO:0000259" key="1">
    <source>
        <dbReference type="Pfam" id="PF00561"/>
    </source>
</evidence>
<organism evidence="2 3">
    <name type="scientific">Schizophyllum amplum</name>
    <dbReference type="NCBI Taxonomy" id="97359"/>
    <lineage>
        <taxon>Eukaryota</taxon>
        <taxon>Fungi</taxon>
        <taxon>Dikarya</taxon>
        <taxon>Basidiomycota</taxon>
        <taxon>Agaricomycotina</taxon>
        <taxon>Agaricomycetes</taxon>
        <taxon>Agaricomycetidae</taxon>
        <taxon>Agaricales</taxon>
        <taxon>Schizophyllaceae</taxon>
        <taxon>Schizophyllum</taxon>
    </lineage>
</organism>
<protein>
    <submittedName>
        <fullName evidence="2">Alpha/beta-hydrolase</fullName>
    </submittedName>
</protein>